<reference evidence="3 4" key="1">
    <citation type="submission" date="2018-03" db="EMBL/GenBank/DDBJ databases">
        <title>The draft genome of Mesorhizobium sp. 6GN-30.</title>
        <authorList>
            <person name="Liu L."/>
            <person name="Li L."/>
            <person name="Wang T."/>
            <person name="Zhang X."/>
            <person name="Liang L."/>
        </authorList>
    </citation>
    <scope>NUCLEOTIDE SEQUENCE [LARGE SCALE GENOMIC DNA]</scope>
    <source>
        <strain evidence="3 4">6GN30</strain>
    </source>
</reference>
<name>A0A2P7SS20_9HYPH</name>
<dbReference type="AlphaFoldDB" id="A0A2P7SS20"/>
<dbReference type="Proteomes" id="UP000241229">
    <property type="component" value="Unassembled WGS sequence"/>
</dbReference>
<dbReference type="EMBL" id="PXYK01000002">
    <property type="protein sequence ID" value="PSJ65227.1"/>
    <property type="molecule type" value="Genomic_DNA"/>
</dbReference>
<evidence type="ECO:0000313" key="3">
    <source>
        <dbReference type="EMBL" id="PSJ65227.1"/>
    </source>
</evidence>
<dbReference type="PANTHER" id="PTHR11941:SF54">
    <property type="entry name" value="ENOYL-COA HYDRATASE, MITOCHONDRIAL"/>
    <property type="match status" value="1"/>
</dbReference>
<evidence type="ECO:0000313" key="4">
    <source>
        <dbReference type="Proteomes" id="UP000241229"/>
    </source>
</evidence>
<protein>
    <submittedName>
        <fullName evidence="3">Enoyl-CoA hydratase</fullName>
        <ecNumber evidence="3">4.2.1.17</ecNumber>
    </submittedName>
</protein>
<dbReference type="EC" id="4.2.1.17" evidence="3"/>
<sequence>MSFQNILYSVDDGIATITLNRPDKLNAVSEAMIDEIIAALDCADADDDVRVVVVRANGRLFCAGADLSQGAGTFDYGSHAPVGPSSPVRPDGSIDYSHEKVRDGAGRLTLRLYRSLKPVIGALHGAAVGVGVTMTLAMDARFAADDTRFGLVFTRRGIVPEAASTWFLQRIVGLDRALDWCLTGRMVSAGEALEAGLVRSLHPAAELLPAAYAYAREIADYTAPVSVALTRQMLWQMAGARHPMEAHRLDSRGVYARGRSDDAREGVASFLEKRPPAFTDRVSRDMPDYFPWWEDPDYS</sequence>
<evidence type="ECO:0000256" key="1">
    <source>
        <dbReference type="ARBA" id="ARBA00005254"/>
    </source>
</evidence>
<organism evidence="3 4">
    <name type="scientific">Kumtagia ephedrae</name>
    <dbReference type="NCBI Taxonomy" id="2116701"/>
    <lineage>
        <taxon>Bacteria</taxon>
        <taxon>Pseudomonadati</taxon>
        <taxon>Pseudomonadota</taxon>
        <taxon>Alphaproteobacteria</taxon>
        <taxon>Hyphomicrobiales</taxon>
        <taxon>Phyllobacteriaceae</taxon>
        <taxon>Kumtagia</taxon>
    </lineage>
</organism>
<dbReference type="InterPro" id="IPR014748">
    <property type="entry name" value="Enoyl-CoA_hydra_C"/>
</dbReference>
<dbReference type="Gene3D" id="3.90.226.10">
    <property type="entry name" value="2-enoyl-CoA Hydratase, Chain A, domain 1"/>
    <property type="match status" value="1"/>
</dbReference>
<dbReference type="Pfam" id="PF00378">
    <property type="entry name" value="ECH_1"/>
    <property type="match status" value="2"/>
</dbReference>
<dbReference type="OrthoDB" id="9777711at2"/>
<accession>A0A2P7SS20</accession>
<dbReference type="SUPFAM" id="SSF52096">
    <property type="entry name" value="ClpP/crotonase"/>
    <property type="match status" value="1"/>
</dbReference>
<dbReference type="GO" id="GO:0006635">
    <property type="term" value="P:fatty acid beta-oxidation"/>
    <property type="evidence" value="ECO:0007669"/>
    <property type="project" value="TreeGrafter"/>
</dbReference>
<dbReference type="InterPro" id="IPR001753">
    <property type="entry name" value="Enoyl-CoA_hydra/iso"/>
</dbReference>
<comment type="caution">
    <text evidence="3">The sequence shown here is derived from an EMBL/GenBank/DDBJ whole genome shotgun (WGS) entry which is preliminary data.</text>
</comment>
<dbReference type="CDD" id="cd06558">
    <property type="entry name" value="crotonase-like"/>
    <property type="match status" value="1"/>
</dbReference>
<dbReference type="Gene3D" id="1.10.12.10">
    <property type="entry name" value="Lyase 2-enoyl-coa Hydratase, Chain A, domain 2"/>
    <property type="match status" value="1"/>
</dbReference>
<comment type="similarity">
    <text evidence="1">Belongs to the enoyl-CoA hydratase/isomerase family.</text>
</comment>
<dbReference type="RefSeq" id="WP_106770567.1">
    <property type="nucleotide sequence ID" value="NZ_PXYK01000002.1"/>
</dbReference>
<keyword evidence="2 3" id="KW-0456">Lyase</keyword>
<keyword evidence="4" id="KW-1185">Reference proteome</keyword>
<gene>
    <name evidence="3" type="ORF">C7I84_02460</name>
</gene>
<dbReference type="GO" id="GO:0004300">
    <property type="term" value="F:enoyl-CoA hydratase activity"/>
    <property type="evidence" value="ECO:0007669"/>
    <property type="project" value="UniProtKB-EC"/>
</dbReference>
<dbReference type="NCBIfam" id="NF006109">
    <property type="entry name" value="PRK08260.1"/>
    <property type="match status" value="1"/>
</dbReference>
<dbReference type="InterPro" id="IPR029045">
    <property type="entry name" value="ClpP/crotonase-like_dom_sf"/>
</dbReference>
<dbReference type="PANTHER" id="PTHR11941">
    <property type="entry name" value="ENOYL-COA HYDRATASE-RELATED"/>
    <property type="match status" value="1"/>
</dbReference>
<proteinExistence type="inferred from homology"/>
<evidence type="ECO:0000256" key="2">
    <source>
        <dbReference type="ARBA" id="ARBA00023239"/>
    </source>
</evidence>